<dbReference type="PANTHER" id="PTHR43434">
    <property type="entry name" value="PHOSPHOGLYCOLATE PHOSPHATASE"/>
    <property type="match status" value="1"/>
</dbReference>
<organism evidence="1 2">
    <name type="scientific">Actinotalea lenta</name>
    <dbReference type="NCBI Taxonomy" id="3064654"/>
    <lineage>
        <taxon>Bacteria</taxon>
        <taxon>Bacillati</taxon>
        <taxon>Actinomycetota</taxon>
        <taxon>Actinomycetes</taxon>
        <taxon>Micrococcales</taxon>
        <taxon>Cellulomonadaceae</taxon>
        <taxon>Actinotalea</taxon>
    </lineage>
</organism>
<dbReference type="Pfam" id="PF13419">
    <property type="entry name" value="HAD_2"/>
    <property type="match status" value="1"/>
</dbReference>
<dbReference type="RefSeq" id="WP_304600065.1">
    <property type="nucleotide sequence ID" value="NZ_JAUQYP010000001.1"/>
</dbReference>
<accession>A0ABT9D784</accession>
<dbReference type="InterPro" id="IPR050155">
    <property type="entry name" value="HAD-like_hydrolase_sf"/>
</dbReference>
<dbReference type="InterPro" id="IPR023214">
    <property type="entry name" value="HAD_sf"/>
</dbReference>
<gene>
    <name evidence="1" type="ORF">Q6348_04250</name>
</gene>
<reference evidence="1 2" key="1">
    <citation type="submission" date="2023-07" db="EMBL/GenBank/DDBJ databases">
        <title>Description of novel actinomycetes strains, isolated from tidal flat sediment.</title>
        <authorList>
            <person name="Lu C."/>
        </authorList>
    </citation>
    <scope>NUCLEOTIDE SEQUENCE [LARGE SCALE GENOMIC DNA]</scope>
    <source>
        <strain evidence="1 2">SYSU T00b441</strain>
    </source>
</reference>
<dbReference type="InterPro" id="IPR041492">
    <property type="entry name" value="HAD_2"/>
</dbReference>
<keyword evidence="2" id="KW-1185">Reference proteome</keyword>
<dbReference type="InterPro" id="IPR023198">
    <property type="entry name" value="PGP-like_dom2"/>
</dbReference>
<dbReference type="InterPro" id="IPR036412">
    <property type="entry name" value="HAD-like_sf"/>
</dbReference>
<comment type="caution">
    <text evidence="1">The sequence shown here is derived from an EMBL/GenBank/DDBJ whole genome shotgun (WGS) entry which is preliminary data.</text>
</comment>
<name>A0ABT9D784_9CELL</name>
<dbReference type="PANTHER" id="PTHR43434:SF20">
    <property type="entry name" value="5'-NUCLEOTIDASE"/>
    <property type="match status" value="1"/>
</dbReference>
<evidence type="ECO:0000313" key="2">
    <source>
        <dbReference type="Proteomes" id="UP001232536"/>
    </source>
</evidence>
<proteinExistence type="predicted"/>
<dbReference type="Proteomes" id="UP001232536">
    <property type="component" value="Unassembled WGS sequence"/>
</dbReference>
<evidence type="ECO:0000313" key="1">
    <source>
        <dbReference type="EMBL" id="MDO8106405.1"/>
    </source>
</evidence>
<dbReference type="SUPFAM" id="SSF56784">
    <property type="entry name" value="HAD-like"/>
    <property type="match status" value="1"/>
</dbReference>
<dbReference type="Gene3D" id="1.10.150.240">
    <property type="entry name" value="Putative phosphatase, domain 2"/>
    <property type="match status" value="1"/>
</dbReference>
<dbReference type="Gene3D" id="3.40.50.1000">
    <property type="entry name" value="HAD superfamily/HAD-like"/>
    <property type="match status" value="1"/>
</dbReference>
<protein>
    <submittedName>
        <fullName evidence="1">HAD hydrolase-like protein</fullName>
    </submittedName>
</protein>
<dbReference type="EMBL" id="JAUQYP010000001">
    <property type="protein sequence ID" value="MDO8106405.1"/>
    <property type="molecule type" value="Genomic_DNA"/>
</dbReference>
<sequence>MISTALLDLDGTLTDPIEGISHALDRAAQAVGVGPLTQAQHRAGIGPPLADVLADLGVPQDRVEEGIHAYRAFYGETGYLENRLYDGVLDALAALRDVGVRLVLATSKPEPYARRIVEHFGVAPYLEHVAGATLDGTVATKADVIARALSAVDVAAGPGVVMVGDRAHDVRGAAEHGIACVGAAWGYGEPGELLDAGAVALADSPADLVDVLRALGDGSR</sequence>